<name>A0A8X6J7C2_9ARAC</name>
<dbReference type="EMBL" id="BMAV01025573">
    <property type="protein sequence ID" value="GFS42642.1"/>
    <property type="molecule type" value="Genomic_DNA"/>
</dbReference>
<proteinExistence type="predicted"/>
<sequence length="86" mass="9453">MYLTDNALVNELDVTLVEVGRGNRANRIFFSGISAGLFGVSSPMLDSMSLSEELSEKHGFNLSIETLTFLPLMKSVKTLSDRLITL</sequence>
<gene>
    <name evidence="2" type="ORF">TNIN_415221</name>
    <name evidence="1" type="ORF">TNIN_490681</name>
</gene>
<dbReference type="Proteomes" id="UP000886998">
    <property type="component" value="Unassembled WGS sequence"/>
</dbReference>
<protein>
    <submittedName>
        <fullName evidence="1">Uncharacterized protein</fullName>
    </submittedName>
</protein>
<accession>A0A8X6J7C2</accession>
<evidence type="ECO:0000313" key="1">
    <source>
        <dbReference type="EMBL" id="GFS42642.1"/>
    </source>
</evidence>
<comment type="caution">
    <text evidence="1">The sequence shown here is derived from an EMBL/GenBank/DDBJ whole genome shotgun (WGS) entry which is preliminary data.</text>
</comment>
<reference evidence="1" key="1">
    <citation type="submission" date="2020-08" db="EMBL/GenBank/DDBJ databases">
        <title>Multicomponent nature underlies the extraordinary mechanical properties of spider dragline silk.</title>
        <authorList>
            <person name="Kono N."/>
            <person name="Nakamura H."/>
            <person name="Mori M."/>
            <person name="Yoshida Y."/>
            <person name="Ohtoshi R."/>
            <person name="Malay A.D."/>
            <person name="Moran D.A.P."/>
            <person name="Tomita M."/>
            <person name="Numata K."/>
            <person name="Arakawa K."/>
        </authorList>
    </citation>
    <scope>NUCLEOTIDE SEQUENCE</scope>
</reference>
<evidence type="ECO:0000313" key="2">
    <source>
        <dbReference type="EMBL" id="GFY43497.1"/>
    </source>
</evidence>
<dbReference type="EMBL" id="BMAV01003713">
    <property type="protein sequence ID" value="GFY43497.1"/>
    <property type="molecule type" value="Genomic_DNA"/>
</dbReference>
<keyword evidence="3" id="KW-1185">Reference proteome</keyword>
<organism evidence="1 3">
    <name type="scientific">Trichonephila inaurata madagascariensis</name>
    <dbReference type="NCBI Taxonomy" id="2747483"/>
    <lineage>
        <taxon>Eukaryota</taxon>
        <taxon>Metazoa</taxon>
        <taxon>Ecdysozoa</taxon>
        <taxon>Arthropoda</taxon>
        <taxon>Chelicerata</taxon>
        <taxon>Arachnida</taxon>
        <taxon>Araneae</taxon>
        <taxon>Araneomorphae</taxon>
        <taxon>Entelegynae</taxon>
        <taxon>Araneoidea</taxon>
        <taxon>Nephilidae</taxon>
        <taxon>Trichonephila</taxon>
        <taxon>Trichonephila inaurata</taxon>
    </lineage>
</organism>
<dbReference type="AlphaFoldDB" id="A0A8X6J7C2"/>
<evidence type="ECO:0000313" key="3">
    <source>
        <dbReference type="Proteomes" id="UP000886998"/>
    </source>
</evidence>